<keyword evidence="6 8" id="KW-0472">Membrane</keyword>
<dbReference type="FunFam" id="3.30.200.20:FF:000371">
    <property type="entry name" value="Protein NSP-INTERACTING KINASE 2"/>
    <property type="match status" value="1"/>
</dbReference>
<evidence type="ECO:0000256" key="7">
    <source>
        <dbReference type="ARBA" id="ARBA00023180"/>
    </source>
</evidence>
<sequence length="666" mass="72515">MGSLRFLPAFTLLLAVLTLQPVSGNSEVRALMEIKSALDPSNKFLMSWTSDGDPCSGSFEGVACNEHRKVANISLQGKGLSGSLSPAVAELKCLSGLYLHYNSLSGEIPKEIANLTELSDLYNIPPQMGSMASLQVLELCCNQLTGDIPAEIGFLKRLSVLALQYNKLTGLIPSSLGNLGVLRRLDLAFNHLSGTIPPRIADIPQLQVLDIRNNSLYGLVPTALKKLNEGFLFENNQGLCGVGIPTLRACTAFDNMNINQVEPFKPTENATAQKNIPQSAILHPSCNQTHCSNKSKLPQVAIVAGVITVTITLMGVGFLLIFHYRRKKQKIGTISDSSDGQSADQAKEFSRGGASPLVTLEYSHGWDSLGEDRNGTGFSDEQLSNFRFNLEEIESATHCFSEMNILGRSSFSTVYKGILRDGSAVAIRSINITSCKSEEAVFVKGLRLLTSLRHDNLVRLRGFCCSRGRGECFLIYDFAPKGSLSKYLDVEDGSTQVLDWSTRVSIISGIAKGIGYLHSTETNKPAILHRSISVEKVLLDQQLNPLITDSGLSKLLADDIIFSTLKTSAAMGYLAPEYLTTGLFTQKSDMYAFGVMILQILSGKQMLPSSVRLAAASCRYVDFIDPNLKGNFSEKEAAKHTKLAVACTHELPEERPTMDVVIQELN</sequence>
<dbReference type="PANTHER" id="PTHR48056">
    <property type="entry name" value="LRR RECEPTOR-LIKE SERINE/THREONINE-PROTEIN KINASE-RELATED"/>
    <property type="match status" value="1"/>
</dbReference>
<keyword evidence="3 8" id="KW-0812">Transmembrane</keyword>
<evidence type="ECO:0000259" key="10">
    <source>
        <dbReference type="PROSITE" id="PS50011"/>
    </source>
</evidence>
<keyword evidence="7" id="KW-0325">Glycoprotein</keyword>
<dbReference type="InterPro" id="IPR050647">
    <property type="entry name" value="Plant_LRR-RLKs"/>
</dbReference>
<keyword evidence="12" id="KW-1185">Reference proteome</keyword>
<dbReference type="InterPro" id="IPR013210">
    <property type="entry name" value="LRR_N_plant-typ"/>
</dbReference>
<evidence type="ECO:0000256" key="1">
    <source>
        <dbReference type="ARBA" id="ARBA00004370"/>
    </source>
</evidence>
<gene>
    <name evidence="11" type="ORF">Tsubulata_013532</name>
</gene>
<keyword evidence="4" id="KW-0677">Repeat</keyword>
<keyword evidence="9" id="KW-0732">Signal</keyword>
<dbReference type="EMBL" id="JAKUCV010001409">
    <property type="protein sequence ID" value="KAJ4846532.1"/>
    <property type="molecule type" value="Genomic_DNA"/>
</dbReference>
<dbReference type="Proteomes" id="UP001141552">
    <property type="component" value="Unassembled WGS sequence"/>
</dbReference>
<dbReference type="Pfam" id="PF08263">
    <property type="entry name" value="LRRNT_2"/>
    <property type="match status" value="1"/>
</dbReference>
<dbReference type="Pfam" id="PF13855">
    <property type="entry name" value="LRR_8"/>
    <property type="match status" value="1"/>
</dbReference>
<evidence type="ECO:0000256" key="9">
    <source>
        <dbReference type="SAM" id="SignalP"/>
    </source>
</evidence>
<evidence type="ECO:0000313" key="12">
    <source>
        <dbReference type="Proteomes" id="UP001141552"/>
    </source>
</evidence>
<dbReference type="OrthoDB" id="676979at2759"/>
<reference evidence="11" key="2">
    <citation type="journal article" date="2023" name="Plants (Basel)">
        <title>Annotation of the Turnera subulata (Passifloraceae) Draft Genome Reveals the S-Locus Evolved after the Divergence of Turneroideae from Passifloroideae in a Stepwise Manner.</title>
        <authorList>
            <person name="Henning P.M."/>
            <person name="Roalson E.H."/>
            <person name="Mir W."/>
            <person name="McCubbin A.G."/>
            <person name="Shore J.S."/>
        </authorList>
    </citation>
    <scope>NUCLEOTIDE SEQUENCE</scope>
    <source>
        <strain evidence="11">F60SS</strain>
    </source>
</reference>
<dbReference type="Pfam" id="PF07714">
    <property type="entry name" value="PK_Tyr_Ser-Thr"/>
    <property type="match status" value="1"/>
</dbReference>
<reference evidence="11" key="1">
    <citation type="submission" date="2022-02" db="EMBL/GenBank/DDBJ databases">
        <authorList>
            <person name="Henning P.M."/>
            <person name="McCubbin A.G."/>
            <person name="Shore J.S."/>
        </authorList>
    </citation>
    <scope>NUCLEOTIDE SEQUENCE</scope>
    <source>
        <strain evidence="11">F60SS</strain>
        <tissue evidence="11">Leaves</tissue>
    </source>
</reference>
<name>A0A9Q0GD07_9ROSI</name>
<dbReference type="Gene3D" id="3.80.10.10">
    <property type="entry name" value="Ribonuclease Inhibitor"/>
    <property type="match status" value="2"/>
</dbReference>
<comment type="caution">
    <text evidence="11">The sequence shown here is derived from an EMBL/GenBank/DDBJ whole genome shotgun (WGS) entry which is preliminary data.</text>
</comment>
<dbReference type="PROSITE" id="PS50011">
    <property type="entry name" value="PROTEIN_KINASE_DOM"/>
    <property type="match status" value="1"/>
</dbReference>
<protein>
    <recommendedName>
        <fullName evidence="10">Protein kinase domain-containing protein</fullName>
    </recommendedName>
</protein>
<dbReference type="GO" id="GO:0004672">
    <property type="term" value="F:protein kinase activity"/>
    <property type="evidence" value="ECO:0007669"/>
    <property type="project" value="InterPro"/>
</dbReference>
<dbReference type="InterPro" id="IPR001611">
    <property type="entry name" value="Leu-rich_rpt"/>
</dbReference>
<evidence type="ECO:0000256" key="5">
    <source>
        <dbReference type="ARBA" id="ARBA00022989"/>
    </source>
</evidence>
<dbReference type="Gene3D" id="1.10.510.10">
    <property type="entry name" value="Transferase(Phosphotransferase) domain 1"/>
    <property type="match status" value="1"/>
</dbReference>
<dbReference type="GO" id="GO:0016020">
    <property type="term" value="C:membrane"/>
    <property type="evidence" value="ECO:0007669"/>
    <property type="project" value="UniProtKB-SubCell"/>
</dbReference>
<evidence type="ECO:0000256" key="3">
    <source>
        <dbReference type="ARBA" id="ARBA00022692"/>
    </source>
</evidence>
<evidence type="ECO:0000256" key="6">
    <source>
        <dbReference type="ARBA" id="ARBA00023136"/>
    </source>
</evidence>
<dbReference type="InterPro" id="IPR000719">
    <property type="entry name" value="Prot_kinase_dom"/>
</dbReference>
<evidence type="ECO:0000313" key="11">
    <source>
        <dbReference type="EMBL" id="KAJ4846532.1"/>
    </source>
</evidence>
<accession>A0A9Q0GD07</accession>
<feature type="domain" description="Protein kinase" evidence="10">
    <location>
        <begin position="400"/>
        <end position="666"/>
    </location>
</feature>
<dbReference type="AlphaFoldDB" id="A0A9Q0GD07"/>
<dbReference type="InterPro" id="IPR032675">
    <property type="entry name" value="LRR_dom_sf"/>
</dbReference>
<dbReference type="GO" id="GO:0005524">
    <property type="term" value="F:ATP binding"/>
    <property type="evidence" value="ECO:0007669"/>
    <property type="project" value="InterPro"/>
</dbReference>
<dbReference type="CDD" id="cd14066">
    <property type="entry name" value="STKc_IRAK"/>
    <property type="match status" value="1"/>
</dbReference>
<dbReference type="SUPFAM" id="SSF52058">
    <property type="entry name" value="L domain-like"/>
    <property type="match status" value="1"/>
</dbReference>
<comment type="subcellular location">
    <subcellularLocation>
        <location evidence="1">Membrane</location>
    </subcellularLocation>
</comment>
<dbReference type="Pfam" id="PF00560">
    <property type="entry name" value="LRR_1"/>
    <property type="match status" value="2"/>
</dbReference>
<dbReference type="Gene3D" id="3.30.200.20">
    <property type="entry name" value="Phosphorylase Kinase, domain 1"/>
    <property type="match status" value="1"/>
</dbReference>
<evidence type="ECO:0000256" key="4">
    <source>
        <dbReference type="ARBA" id="ARBA00022737"/>
    </source>
</evidence>
<keyword evidence="2" id="KW-0433">Leucine-rich repeat</keyword>
<feature type="chain" id="PRO_5040367536" description="Protein kinase domain-containing protein" evidence="9">
    <location>
        <begin position="25"/>
        <end position="666"/>
    </location>
</feature>
<proteinExistence type="predicted"/>
<evidence type="ECO:0000256" key="2">
    <source>
        <dbReference type="ARBA" id="ARBA00022614"/>
    </source>
</evidence>
<dbReference type="PANTHER" id="PTHR48056:SF37">
    <property type="entry name" value="PROTEIN KINASE DOMAIN-CONTAINING PROTEIN"/>
    <property type="match status" value="1"/>
</dbReference>
<dbReference type="InterPro" id="IPR011009">
    <property type="entry name" value="Kinase-like_dom_sf"/>
</dbReference>
<keyword evidence="5 8" id="KW-1133">Transmembrane helix</keyword>
<dbReference type="GO" id="GO:0033612">
    <property type="term" value="F:receptor serine/threonine kinase binding"/>
    <property type="evidence" value="ECO:0007669"/>
    <property type="project" value="TreeGrafter"/>
</dbReference>
<evidence type="ECO:0000256" key="8">
    <source>
        <dbReference type="SAM" id="Phobius"/>
    </source>
</evidence>
<feature type="signal peptide" evidence="9">
    <location>
        <begin position="1"/>
        <end position="24"/>
    </location>
</feature>
<dbReference type="InterPro" id="IPR001245">
    <property type="entry name" value="Ser-Thr/Tyr_kinase_cat_dom"/>
</dbReference>
<dbReference type="FunFam" id="3.80.10.10:FF:000379">
    <property type="entry name" value="Protein NSP-INTERACTING KINASE 2"/>
    <property type="match status" value="1"/>
</dbReference>
<feature type="transmembrane region" description="Helical" evidence="8">
    <location>
        <begin position="300"/>
        <end position="322"/>
    </location>
</feature>
<dbReference type="SUPFAM" id="SSF56112">
    <property type="entry name" value="Protein kinase-like (PK-like)"/>
    <property type="match status" value="1"/>
</dbReference>
<organism evidence="11 12">
    <name type="scientific">Turnera subulata</name>
    <dbReference type="NCBI Taxonomy" id="218843"/>
    <lineage>
        <taxon>Eukaryota</taxon>
        <taxon>Viridiplantae</taxon>
        <taxon>Streptophyta</taxon>
        <taxon>Embryophyta</taxon>
        <taxon>Tracheophyta</taxon>
        <taxon>Spermatophyta</taxon>
        <taxon>Magnoliopsida</taxon>
        <taxon>eudicotyledons</taxon>
        <taxon>Gunneridae</taxon>
        <taxon>Pentapetalae</taxon>
        <taxon>rosids</taxon>
        <taxon>fabids</taxon>
        <taxon>Malpighiales</taxon>
        <taxon>Passifloraceae</taxon>
        <taxon>Turnera</taxon>
    </lineage>
</organism>